<comment type="pathway">
    <text evidence="1">Cell wall biogenesis; cell wall polysaccharide biosynthesis.</text>
</comment>
<comment type="similarity">
    <text evidence="2">Belongs to the glycosyltransferase 2 family.</text>
</comment>
<gene>
    <name evidence="6" type="ORF">CTB96_03675</name>
</gene>
<dbReference type="AlphaFoldDB" id="A0A318A236"/>
<evidence type="ECO:0000256" key="1">
    <source>
        <dbReference type="ARBA" id="ARBA00004776"/>
    </source>
</evidence>
<evidence type="ECO:0000256" key="2">
    <source>
        <dbReference type="ARBA" id="ARBA00006739"/>
    </source>
</evidence>
<dbReference type="RefSeq" id="WP_110125541.1">
    <property type="nucleotide sequence ID" value="NZ_QHLY01000005.1"/>
</dbReference>
<feature type="domain" description="Glycosyltransferase 2-like" evidence="5">
    <location>
        <begin position="52"/>
        <end position="116"/>
    </location>
</feature>
<organism evidence="6 7">
    <name type="scientific">Cryobacterium arcticum</name>
    <dbReference type="NCBI Taxonomy" id="670052"/>
    <lineage>
        <taxon>Bacteria</taxon>
        <taxon>Bacillati</taxon>
        <taxon>Actinomycetota</taxon>
        <taxon>Actinomycetes</taxon>
        <taxon>Micrococcales</taxon>
        <taxon>Microbacteriaceae</taxon>
        <taxon>Cryobacterium</taxon>
    </lineage>
</organism>
<accession>A0A318A236</accession>
<dbReference type="OrthoDB" id="6653642at2"/>
<dbReference type="SUPFAM" id="SSF53448">
    <property type="entry name" value="Nucleotide-diphospho-sugar transferases"/>
    <property type="match status" value="1"/>
</dbReference>
<dbReference type="InterPro" id="IPR029044">
    <property type="entry name" value="Nucleotide-diphossugar_trans"/>
</dbReference>
<dbReference type="Pfam" id="PF00535">
    <property type="entry name" value="Glycos_transf_2"/>
    <property type="match status" value="1"/>
</dbReference>
<reference evidence="6 7" key="1">
    <citation type="submission" date="2018-05" db="EMBL/GenBank/DDBJ databases">
        <title>Genetic diversity of glacier-inhabiting Cryobacterium bacteria in China and description of Cryobacterium mengkeensis sp. nov. and Arthrobacter glacialis sp. nov.</title>
        <authorList>
            <person name="Liu Q."/>
            <person name="Xin Y.-H."/>
        </authorList>
    </citation>
    <scope>NUCLEOTIDE SEQUENCE [LARGE SCALE GENOMIC DNA]</scope>
    <source>
        <strain evidence="6 7">SK-1</strain>
    </source>
</reference>
<evidence type="ECO:0000259" key="5">
    <source>
        <dbReference type="Pfam" id="PF00535"/>
    </source>
</evidence>
<dbReference type="Gene3D" id="3.90.550.10">
    <property type="entry name" value="Spore Coat Polysaccharide Biosynthesis Protein SpsA, Chain A"/>
    <property type="match status" value="1"/>
</dbReference>
<keyword evidence="4 6" id="KW-0808">Transferase</keyword>
<dbReference type="PANTHER" id="PTHR43179">
    <property type="entry name" value="RHAMNOSYLTRANSFERASE WBBL"/>
    <property type="match status" value="1"/>
</dbReference>
<dbReference type="PANTHER" id="PTHR43179:SF12">
    <property type="entry name" value="GALACTOFURANOSYLTRANSFERASE GLFT2"/>
    <property type="match status" value="1"/>
</dbReference>
<evidence type="ECO:0000313" key="6">
    <source>
        <dbReference type="EMBL" id="PXA72018.1"/>
    </source>
</evidence>
<dbReference type="GO" id="GO:0016757">
    <property type="term" value="F:glycosyltransferase activity"/>
    <property type="evidence" value="ECO:0007669"/>
    <property type="project" value="UniProtKB-KW"/>
</dbReference>
<evidence type="ECO:0000256" key="3">
    <source>
        <dbReference type="ARBA" id="ARBA00022676"/>
    </source>
</evidence>
<evidence type="ECO:0000256" key="4">
    <source>
        <dbReference type="ARBA" id="ARBA00022679"/>
    </source>
</evidence>
<name>A0A318A236_9MICO</name>
<protein>
    <submittedName>
        <fullName evidence="6">Glycosyltransferase</fullName>
    </submittedName>
</protein>
<evidence type="ECO:0000313" key="7">
    <source>
        <dbReference type="Proteomes" id="UP000246722"/>
    </source>
</evidence>
<sequence length="276" mass="29829">MTRATVVTISSMPRLGHLQNQVNAVRERGEVDIVLVWVGEDAPPALNVDHTLHVPPGPNGLRLAAARNAGADRAVQAGAELVIFLDADCVPGPDLVDRYTQAAADYDDTVLCGPVTYLAPGVDVSDAAQLMSATNPHPARPAPEPGQVVAASPAQYTLFWSLSFALTARTWAGLPRFDEGYEGYGGEDTDFAFALRDAGTPLAWVGGAHAYHQHHPTSSPPWQHLDDILRNGRRFADRWGRWPMTGWLEAFERDGAVRRDGDDWVRTSPAPIDPAG</sequence>
<proteinExistence type="inferred from homology"/>
<comment type="caution">
    <text evidence="6">The sequence shown here is derived from an EMBL/GenBank/DDBJ whole genome shotgun (WGS) entry which is preliminary data.</text>
</comment>
<dbReference type="Proteomes" id="UP000246722">
    <property type="component" value="Unassembled WGS sequence"/>
</dbReference>
<dbReference type="EMBL" id="QHLY01000005">
    <property type="protein sequence ID" value="PXA72018.1"/>
    <property type="molecule type" value="Genomic_DNA"/>
</dbReference>
<dbReference type="InterPro" id="IPR001173">
    <property type="entry name" value="Glyco_trans_2-like"/>
</dbReference>
<keyword evidence="3" id="KW-0328">Glycosyltransferase</keyword>
<keyword evidence="7" id="KW-1185">Reference proteome</keyword>